<sequence>MAAAQPHVTAQIQPRHYSQPDEGLSVPVSSQSHKRVVSAPPGTVLNSAVPNHVYSGHHGSRYGSITSEPAELRVMEHARASEPGVSSSPSMSPAAEATIHVRHHDGPSVIRSSPDSPEAAVSSGSQPSPLRCMYTENCDTNAQPRKVITHFFGRNKSCTMMIPPEVWVHYCRKHYQRVRYRNFENFPLVQIDLVRTQVERIDAWSRDNQHRNSSSGSGEPGRSRRYVKAWTLALRKREQRRLGSRGGGSASDASAATAAVAAAAEDDSTEESTSAPQWIRQSVGNGYTTGQILSIVERLKDELVAEALDAIPDIEFLPEIFDESLEVPGGGAGPGSTGRNRSSSARSASGATTTRKYNKRKSSDSMAASDKRPRMTADEAYTPHSTMVYPEHQSYQPQYRTGSGGGHYVLGGGDEHAWRAPSAHVYHHQDQHHATPRETSVPRLPFNDLHRCCQVCGLAKGAPSAT</sequence>
<keyword evidence="3" id="KW-1185">Reference proteome</keyword>
<evidence type="ECO:0000256" key="1">
    <source>
        <dbReference type="SAM" id="MobiDB-lite"/>
    </source>
</evidence>
<feature type="compositionally biased region" description="Low complexity" evidence="1">
    <location>
        <begin position="250"/>
        <end position="263"/>
    </location>
</feature>
<dbReference type="RefSeq" id="XP_035324434.1">
    <property type="nucleotide sequence ID" value="XM_035463010.1"/>
</dbReference>
<gene>
    <name evidence="2" type="ORF">GMORB2_1027</name>
</gene>
<dbReference type="Proteomes" id="UP000749293">
    <property type="component" value="Unassembled WGS sequence"/>
</dbReference>
<dbReference type="AlphaFoldDB" id="A0A9P4Z1N6"/>
<name>A0A9P4Z1N6_9HYPO</name>
<reference evidence="2" key="1">
    <citation type="submission" date="2020-03" db="EMBL/GenBank/DDBJ databases">
        <title>Site-based positive gene gene selection in Geosmithia morbida across the United States reveals a broad range of putative effectors and factors for local host and environmental adapation.</title>
        <authorList>
            <person name="Onufrak A."/>
            <person name="Murdoch R.W."/>
            <person name="Gazis R."/>
            <person name="Huff M."/>
            <person name="Staton M."/>
            <person name="Klingeman W."/>
            <person name="Hadziabdic D."/>
        </authorList>
    </citation>
    <scope>NUCLEOTIDE SEQUENCE</scope>
    <source>
        <strain evidence="2">1262</strain>
    </source>
</reference>
<organism evidence="2 3">
    <name type="scientific">Geosmithia morbida</name>
    <dbReference type="NCBI Taxonomy" id="1094350"/>
    <lineage>
        <taxon>Eukaryota</taxon>
        <taxon>Fungi</taxon>
        <taxon>Dikarya</taxon>
        <taxon>Ascomycota</taxon>
        <taxon>Pezizomycotina</taxon>
        <taxon>Sordariomycetes</taxon>
        <taxon>Hypocreomycetidae</taxon>
        <taxon>Hypocreales</taxon>
        <taxon>Bionectriaceae</taxon>
        <taxon>Geosmithia</taxon>
    </lineage>
</organism>
<feature type="region of interest" description="Disordered" evidence="1">
    <location>
        <begin position="1"/>
        <end position="44"/>
    </location>
</feature>
<dbReference type="OrthoDB" id="4161595at2759"/>
<evidence type="ECO:0000313" key="3">
    <source>
        <dbReference type="Proteomes" id="UP000749293"/>
    </source>
</evidence>
<feature type="region of interest" description="Disordered" evidence="1">
    <location>
        <begin position="105"/>
        <end position="128"/>
    </location>
</feature>
<feature type="compositionally biased region" description="Low complexity" evidence="1">
    <location>
        <begin position="337"/>
        <end position="355"/>
    </location>
</feature>
<comment type="caution">
    <text evidence="2">The sequence shown here is derived from an EMBL/GenBank/DDBJ whole genome shotgun (WGS) entry which is preliminary data.</text>
</comment>
<evidence type="ECO:0000313" key="2">
    <source>
        <dbReference type="EMBL" id="KAF4125782.1"/>
    </source>
</evidence>
<feature type="region of interest" description="Disordered" evidence="1">
    <location>
        <begin position="325"/>
        <end position="375"/>
    </location>
</feature>
<proteinExistence type="predicted"/>
<accession>A0A9P4Z1N6</accession>
<protein>
    <submittedName>
        <fullName evidence="2">Uncharacterized protein</fullName>
    </submittedName>
</protein>
<dbReference type="GeneID" id="55967257"/>
<feature type="region of interest" description="Disordered" evidence="1">
    <location>
        <begin position="239"/>
        <end position="277"/>
    </location>
</feature>
<dbReference type="EMBL" id="JAANYQ010000002">
    <property type="protein sequence ID" value="KAF4125782.1"/>
    <property type="molecule type" value="Genomic_DNA"/>
</dbReference>